<name>A0ABX0NHM2_9BURK</name>
<dbReference type="Proteomes" id="UP000621455">
    <property type="component" value="Unassembled WGS sequence"/>
</dbReference>
<dbReference type="EMBL" id="WHJG01000046">
    <property type="protein sequence ID" value="NHZ83216.1"/>
    <property type="molecule type" value="Genomic_DNA"/>
</dbReference>
<proteinExistence type="predicted"/>
<organism evidence="1 2">
    <name type="scientific">Massilia frigida</name>
    <dbReference type="NCBI Taxonomy" id="2609281"/>
    <lineage>
        <taxon>Bacteria</taxon>
        <taxon>Pseudomonadati</taxon>
        <taxon>Pseudomonadota</taxon>
        <taxon>Betaproteobacteria</taxon>
        <taxon>Burkholderiales</taxon>
        <taxon>Oxalobacteraceae</taxon>
        <taxon>Telluria group</taxon>
        <taxon>Massilia</taxon>
    </lineage>
</organism>
<evidence type="ECO:0000313" key="2">
    <source>
        <dbReference type="Proteomes" id="UP000621455"/>
    </source>
</evidence>
<keyword evidence="2" id="KW-1185">Reference proteome</keyword>
<reference evidence="1 2" key="1">
    <citation type="submission" date="2019-10" db="EMBL/GenBank/DDBJ databases">
        <title>Taxonomy of Antarctic Massilia spp.: description of Massilia rubra sp. nov., Massilia aquatica sp. nov., Massilia mucilaginosa sp. nov., Massilia frigida sp. nov. isolated from streams, lakes and regoliths.</title>
        <authorList>
            <person name="Holochova P."/>
            <person name="Sedlacek I."/>
            <person name="Kralova S."/>
            <person name="Maslanova I."/>
            <person name="Busse H.-J."/>
            <person name="Stankova E."/>
            <person name="Vrbovska V."/>
            <person name="Kovarovic V."/>
            <person name="Bartak M."/>
            <person name="Svec P."/>
            <person name="Pantucek R."/>
        </authorList>
    </citation>
    <scope>NUCLEOTIDE SEQUENCE [LARGE SCALE GENOMIC DNA]</scope>
    <source>
        <strain evidence="1 2">CCM 8695</strain>
    </source>
</reference>
<accession>A0ABX0NHM2</accession>
<sequence length="81" mass="9395">MIEPIAEKYGLTLIDWGTFSEVTKENLTLFLEEVNLIRDAILVLRDESMETKIHYLGRLGELASESERLIKERPDMRLMIG</sequence>
<evidence type="ECO:0000313" key="1">
    <source>
        <dbReference type="EMBL" id="NHZ83216.1"/>
    </source>
</evidence>
<gene>
    <name evidence="1" type="ORF">F2P44_28665</name>
</gene>
<dbReference type="RefSeq" id="WP_167092579.1">
    <property type="nucleotide sequence ID" value="NZ_WHJG01000046.1"/>
</dbReference>
<comment type="caution">
    <text evidence="1">The sequence shown here is derived from an EMBL/GenBank/DDBJ whole genome shotgun (WGS) entry which is preliminary data.</text>
</comment>
<protein>
    <submittedName>
        <fullName evidence="1">Uncharacterized protein</fullName>
    </submittedName>
</protein>